<proteinExistence type="predicted"/>
<dbReference type="EMBL" id="JAGTJR010000007">
    <property type="protein sequence ID" value="KAH7057376.1"/>
    <property type="molecule type" value="Genomic_DNA"/>
</dbReference>
<dbReference type="Proteomes" id="UP000774617">
    <property type="component" value="Unassembled WGS sequence"/>
</dbReference>
<name>A0ABQ8GLZ1_9PEZI</name>
<sequence length="190" mass="21187">MAAPQGINILNMTGSWTLNRSLSDDLDATFALQGIPWIVRTIINYASLEIKMRQQPPSPPERPTAVIDINQIVRPGGFDTANSYILDGETREDTVPIFGTIAMHCSYVKAADVADEDSFGASVERPLSDDERIGIMEISEGVHTGWFTTTLWAFETVDGERRFCKYCTTTKDDQKVQARLVYDYSPIDAE</sequence>
<dbReference type="InterPro" id="IPR053037">
    <property type="entry name" value="Pericyclase_pydY-like"/>
</dbReference>
<evidence type="ECO:0000313" key="1">
    <source>
        <dbReference type="EMBL" id="KAH7057376.1"/>
    </source>
</evidence>
<organism evidence="1 2">
    <name type="scientific">Macrophomina phaseolina</name>
    <dbReference type="NCBI Taxonomy" id="35725"/>
    <lineage>
        <taxon>Eukaryota</taxon>
        <taxon>Fungi</taxon>
        <taxon>Dikarya</taxon>
        <taxon>Ascomycota</taxon>
        <taxon>Pezizomycotina</taxon>
        <taxon>Dothideomycetes</taxon>
        <taxon>Dothideomycetes incertae sedis</taxon>
        <taxon>Botryosphaeriales</taxon>
        <taxon>Botryosphaeriaceae</taxon>
        <taxon>Macrophomina</taxon>
    </lineage>
</organism>
<protein>
    <submittedName>
        <fullName evidence="1">Uncharacterized protein</fullName>
    </submittedName>
</protein>
<keyword evidence="2" id="KW-1185">Reference proteome</keyword>
<reference evidence="1 2" key="1">
    <citation type="journal article" date="2021" name="Nat. Commun.">
        <title>Genetic determinants of endophytism in the Arabidopsis root mycobiome.</title>
        <authorList>
            <person name="Mesny F."/>
            <person name="Miyauchi S."/>
            <person name="Thiergart T."/>
            <person name="Pickel B."/>
            <person name="Atanasova L."/>
            <person name="Karlsson M."/>
            <person name="Huettel B."/>
            <person name="Barry K.W."/>
            <person name="Haridas S."/>
            <person name="Chen C."/>
            <person name="Bauer D."/>
            <person name="Andreopoulos W."/>
            <person name="Pangilinan J."/>
            <person name="LaButti K."/>
            <person name="Riley R."/>
            <person name="Lipzen A."/>
            <person name="Clum A."/>
            <person name="Drula E."/>
            <person name="Henrissat B."/>
            <person name="Kohler A."/>
            <person name="Grigoriev I.V."/>
            <person name="Martin F.M."/>
            <person name="Hacquard S."/>
        </authorList>
    </citation>
    <scope>NUCLEOTIDE SEQUENCE [LARGE SCALE GENOMIC DNA]</scope>
    <source>
        <strain evidence="1 2">MPI-SDFR-AT-0080</strain>
    </source>
</reference>
<gene>
    <name evidence="1" type="ORF">B0J12DRAFT_709273</name>
</gene>
<evidence type="ECO:0000313" key="2">
    <source>
        <dbReference type="Proteomes" id="UP000774617"/>
    </source>
</evidence>
<dbReference type="PANTHER" id="PTHR38115:SF1">
    <property type="entry name" value="LIPOCALIN-LIKE DOMAIN-CONTAINING PROTEIN"/>
    <property type="match status" value="1"/>
</dbReference>
<accession>A0ABQ8GLZ1</accession>
<dbReference type="PANTHER" id="PTHR38115">
    <property type="entry name" value="LIPOCALIN-LIKE DOMAIN-CONTAINING PROTEIN"/>
    <property type="match status" value="1"/>
</dbReference>
<comment type="caution">
    <text evidence="1">The sequence shown here is derived from an EMBL/GenBank/DDBJ whole genome shotgun (WGS) entry which is preliminary data.</text>
</comment>